<dbReference type="EMBL" id="LT598448">
    <property type="protein sequence ID" value="SCU87951.1"/>
    <property type="molecule type" value="Genomic_DNA"/>
</dbReference>
<reference evidence="5" key="1">
    <citation type="submission" date="2016-03" db="EMBL/GenBank/DDBJ databases">
        <authorList>
            <person name="Devillers Hugo."/>
        </authorList>
    </citation>
    <scope>NUCLEOTIDE SEQUENCE [LARGE SCALE GENOMIC DNA]</scope>
</reference>
<proteinExistence type="inferred from homology"/>
<dbReference type="AlphaFoldDB" id="A0A1G4JDF3"/>
<name>A0A1G4JDF3_9SACH</name>
<accession>A0A1G4JDF3</accession>
<evidence type="ECO:0000313" key="5">
    <source>
        <dbReference type="Proteomes" id="UP000189911"/>
    </source>
</evidence>
<evidence type="ECO:0000313" key="4">
    <source>
        <dbReference type="EMBL" id="SCU87951.1"/>
    </source>
</evidence>
<organism evidence="4 5">
    <name type="scientific">Lachancea nothofagi CBS 11611</name>
    <dbReference type="NCBI Taxonomy" id="1266666"/>
    <lineage>
        <taxon>Eukaryota</taxon>
        <taxon>Fungi</taxon>
        <taxon>Dikarya</taxon>
        <taxon>Ascomycota</taxon>
        <taxon>Saccharomycotina</taxon>
        <taxon>Saccharomycetes</taxon>
        <taxon>Saccharomycetales</taxon>
        <taxon>Saccharomycetaceae</taxon>
        <taxon>Lachancea</taxon>
    </lineage>
</organism>
<evidence type="ECO:0000256" key="1">
    <source>
        <dbReference type="ARBA" id="ARBA00004173"/>
    </source>
</evidence>
<dbReference type="GO" id="GO:0005739">
    <property type="term" value="C:mitochondrion"/>
    <property type="evidence" value="ECO:0007669"/>
    <property type="project" value="UniProtKB-SubCell"/>
</dbReference>
<comment type="subcellular location">
    <subcellularLocation>
        <location evidence="1">Mitochondrion</location>
    </subcellularLocation>
</comment>
<keyword evidence="2" id="KW-0496">Mitochondrion</keyword>
<dbReference type="Proteomes" id="UP000189911">
    <property type="component" value="Chromosome D"/>
</dbReference>
<dbReference type="OrthoDB" id="2116030at2759"/>
<evidence type="ECO:0000256" key="2">
    <source>
        <dbReference type="ARBA" id="ARBA00023128"/>
    </source>
</evidence>
<dbReference type="Pfam" id="PF10937">
    <property type="entry name" value="Kgd4-YMR31"/>
    <property type="match status" value="1"/>
</dbReference>
<dbReference type="InterPro" id="IPR020373">
    <property type="entry name" value="Kgd4/YMR-31"/>
</dbReference>
<dbReference type="PANTHER" id="PTHR31601">
    <property type="entry name" value="28S RIBOSOMAL PROTEIN S36, MITOCHONDRIAL"/>
    <property type="match status" value="1"/>
</dbReference>
<evidence type="ECO:0000256" key="3">
    <source>
        <dbReference type="ARBA" id="ARBA00043970"/>
    </source>
</evidence>
<protein>
    <submittedName>
        <fullName evidence="4">LANO_0D00606g1_1</fullName>
    </submittedName>
</protein>
<gene>
    <name evidence="4" type="ORF">LANO_0D00606G</name>
</gene>
<keyword evidence="5" id="KW-1185">Reference proteome</keyword>
<sequence length="126" mass="13784">MRQTAVKLAKSYTPLIKFVGTKHPVLEHSGSVHPHPCTIDGILPGSDSCVSAKDFLSKLKPFEVVPYKTKKPSQKPAGGNVGRAYEFVSRPLHENELASISELPVRFKLRPFEDVEMESINAGGAL</sequence>
<dbReference type="PANTHER" id="PTHR31601:SF2">
    <property type="entry name" value="ALPHA-KETOGLUTARATE DEHYDROGENASE COMPONENT 4"/>
    <property type="match status" value="1"/>
</dbReference>
<dbReference type="GO" id="GO:0004591">
    <property type="term" value="F:oxoglutarate dehydrogenase (succinyl-transferring) activity"/>
    <property type="evidence" value="ECO:0007669"/>
    <property type="project" value="TreeGrafter"/>
</dbReference>
<comment type="similarity">
    <text evidence="3">Belongs to the alpha-ketoglutarate dehydrogenase component 4 family.</text>
</comment>
<dbReference type="GO" id="GO:0006103">
    <property type="term" value="P:2-oxoglutarate metabolic process"/>
    <property type="evidence" value="ECO:0007669"/>
    <property type="project" value="InterPro"/>
</dbReference>